<dbReference type="AlphaFoldDB" id="A0A285HZT9"/>
<dbReference type="Proteomes" id="UP000219573">
    <property type="component" value="Unassembled WGS sequence"/>
</dbReference>
<gene>
    <name evidence="1" type="ORF">SAMN06265827_12821</name>
</gene>
<evidence type="ECO:0000313" key="2">
    <source>
        <dbReference type="Proteomes" id="UP000219573"/>
    </source>
</evidence>
<protein>
    <submittedName>
        <fullName evidence="1">Uncharacterized protein</fullName>
    </submittedName>
</protein>
<proteinExistence type="predicted"/>
<reference evidence="2" key="1">
    <citation type="submission" date="2017-09" db="EMBL/GenBank/DDBJ databases">
        <authorList>
            <person name="Varghese N."/>
            <person name="Submissions S."/>
        </authorList>
    </citation>
    <scope>NUCLEOTIDE SEQUENCE [LARGE SCALE GENOMIC DNA]</scope>
    <source>
        <strain evidence="2">MSL47</strain>
    </source>
</reference>
<keyword evidence="2" id="KW-1185">Reference proteome</keyword>
<accession>A0A285HZT9</accession>
<dbReference type="EMBL" id="OBDZ01000028">
    <property type="protein sequence ID" value="SNY41228.1"/>
    <property type="molecule type" value="Genomic_DNA"/>
</dbReference>
<evidence type="ECO:0000313" key="1">
    <source>
        <dbReference type="EMBL" id="SNY41228.1"/>
    </source>
</evidence>
<organism evidence="1 2">
    <name type="scientific">Orenia metallireducens</name>
    <dbReference type="NCBI Taxonomy" id="1413210"/>
    <lineage>
        <taxon>Bacteria</taxon>
        <taxon>Bacillati</taxon>
        <taxon>Bacillota</taxon>
        <taxon>Clostridia</taxon>
        <taxon>Halanaerobiales</taxon>
        <taxon>Halobacteroidaceae</taxon>
        <taxon>Orenia</taxon>
    </lineage>
</organism>
<name>A0A285HZT9_9FIRM</name>
<sequence length="32" mass="3795">MITDVQIKENISTIEKSLSNKIEDKIREKMIF</sequence>